<feature type="compositionally biased region" description="Polar residues" evidence="1">
    <location>
        <begin position="172"/>
        <end position="186"/>
    </location>
</feature>
<dbReference type="EMBL" id="CAJNOT010009595">
    <property type="protein sequence ID" value="CAF1525887.1"/>
    <property type="molecule type" value="Genomic_DNA"/>
</dbReference>
<evidence type="ECO:0000313" key="3">
    <source>
        <dbReference type="Proteomes" id="UP000663864"/>
    </source>
</evidence>
<accession>A0A815UXS9</accession>
<comment type="caution">
    <text evidence="2">The sequence shown here is derived from an EMBL/GenBank/DDBJ whole genome shotgun (WGS) entry which is preliminary data.</text>
</comment>
<evidence type="ECO:0000256" key="1">
    <source>
        <dbReference type="SAM" id="MobiDB-lite"/>
    </source>
</evidence>
<dbReference type="Proteomes" id="UP000663864">
    <property type="component" value="Unassembled WGS sequence"/>
</dbReference>
<name>A0A815UXS9_9BILA</name>
<evidence type="ECO:0000313" key="2">
    <source>
        <dbReference type="EMBL" id="CAF1525887.1"/>
    </source>
</evidence>
<feature type="region of interest" description="Disordered" evidence="1">
    <location>
        <begin position="160"/>
        <end position="186"/>
    </location>
</feature>
<protein>
    <submittedName>
        <fullName evidence="2">Uncharacterized protein</fullName>
    </submittedName>
</protein>
<feature type="non-terminal residue" evidence="2">
    <location>
        <position position="1"/>
    </location>
</feature>
<dbReference type="AlphaFoldDB" id="A0A815UXS9"/>
<organism evidence="2 3">
    <name type="scientific">Rotaria sordida</name>
    <dbReference type="NCBI Taxonomy" id="392033"/>
    <lineage>
        <taxon>Eukaryota</taxon>
        <taxon>Metazoa</taxon>
        <taxon>Spiralia</taxon>
        <taxon>Gnathifera</taxon>
        <taxon>Rotifera</taxon>
        <taxon>Eurotatoria</taxon>
        <taxon>Bdelloidea</taxon>
        <taxon>Philodinida</taxon>
        <taxon>Philodinidae</taxon>
        <taxon>Rotaria</taxon>
    </lineage>
</organism>
<reference evidence="2" key="1">
    <citation type="submission" date="2021-02" db="EMBL/GenBank/DDBJ databases">
        <authorList>
            <person name="Nowell W R."/>
        </authorList>
    </citation>
    <scope>NUCLEOTIDE SEQUENCE</scope>
</reference>
<gene>
    <name evidence="2" type="ORF">ZHD862_LOCUS38559</name>
</gene>
<proteinExistence type="predicted"/>
<sequence length="186" mass="21579">MDIPTNNRQFYKILNDDDLLYQLIRDQNLAKKSDDHTCHCGSSMTDGTRKKKLRDGTTKIYPTMRCTNKLCRNQLSVRKNTFFSFTDSLDRPNSKLDIRTIMELIWLWCLETPSIKIAKLVEVSQAIVVDWTNFLRDYHRSRLLLGNRSNNNIAGLVQYSSSRDDSDSSDDTAQTNNNRNYGTRVD</sequence>